<dbReference type="PANTHER" id="PTHR34235">
    <property type="entry name" value="SLR1203 PROTEIN-RELATED"/>
    <property type="match status" value="1"/>
</dbReference>
<comment type="caution">
    <text evidence="1">The sequence shown here is derived from an EMBL/GenBank/DDBJ whole genome shotgun (WGS) entry which is preliminary data.</text>
</comment>
<evidence type="ECO:0000313" key="1">
    <source>
        <dbReference type="EMBL" id="MBE9143941.1"/>
    </source>
</evidence>
<gene>
    <name evidence="1" type="ORF">IQ236_12000</name>
</gene>
<evidence type="ECO:0000313" key="2">
    <source>
        <dbReference type="Proteomes" id="UP000640725"/>
    </source>
</evidence>
<organism evidence="1 2">
    <name type="scientific">Planktothrix mougeotii LEGE 06226</name>
    <dbReference type="NCBI Taxonomy" id="1828728"/>
    <lineage>
        <taxon>Bacteria</taxon>
        <taxon>Bacillati</taxon>
        <taxon>Cyanobacteriota</taxon>
        <taxon>Cyanophyceae</taxon>
        <taxon>Oscillatoriophycideae</taxon>
        <taxon>Oscillatoriales</taxon>
        <taxon>Microcoleaceae</taxon>
        <taxon>Planktothrix</taxon>
    </lineage>
</organism>
<dbReference type="Gene3D" id="1.20.1220.20">
    <property type="entry name" value="Uncharcterised protein PF01724"/>
    <property type="match status" value="1"/>
</dbReference>
<dbReference type="InterPro" id="IPR002636">
    <property type="entry name" value="DUF29"/>
</dbReference>
<protein>
    <submittedName>
        <fullName evidence="1">DUF29 family protein</fullName>
    </submittedName>
</protein>
<dbReference type="RefSeq" id="WP_193869467.1">
    <property type="nucleotide sequence ID" value="NZ_JADEWU010000022.1"/>
</dbReference>
<dbReference type="Pfam" id="PF01724">
    <property type="entry name" value="DUF29"/>
    <property type="match status" value="1"/>
</dbReference>
<name>A0ABR9UDP3_9CYAN</name>
<dbReference type="EMBL" id="JADEWU010000022">
    <property type="protein sequence ID" value="MBE9143941.1"/>
    <property type="molecule type" value="Genomic_DNA"/>
</dbReference>
<reference evidence="1 2" key="1">
    <citation type="submission" date="2020-10" db="EMBL/GenBank/DDBJ databases">
        <authorList>
            <person name="Castelo-Branco R."/>
            <person name="Eusebio N."/>
            <person name="Adriana R."/>
            <person name="Vieira A."/>
            <person name="Brugerolle De Fraissinette N."/>
            <person name="Rezende De Castro R."/>
            <person name="Schneider M.P."/>
            <person name="Vasconcelos V."/>
            <person name="Leao P.N."/>
        </authorList>
    </citation>
    <scope>NUCLEOTIDE SEQUENCE [LARGE SCALE GENOMIC DNA]</scope>
    <source>
        <strain evidence="1 2">LEGE 06226</strain>
    </source>
</reference>
<keyword evidence="2" id="KW-1185">Reference proteome</keyword>
<dbReference type="Proteomes" id="UP000640725">
    <property type="component" value="Unassembled WGS sequence"/>
</dbReference>
<accession>A0ABR9UDP3</accession>
<proteinExistence type="predicted"/>
<dbReference type="PANTHER" id="PTHR34235:SF1">
    <property type="entry name" value="SLR0416 PROTEIN"/>
    <property type="match status" value="1"/>
</dbReference>
<sequence length="171" mass="19499">MIQELEDLKTSILEGRYQDALTLVEQLDGMSRQAKIDAIESQLVRLLIHLVKNQLEQRLTNSWAASIRGALVEIKKLNLQDNRTSTYIQQQEWQSLIEDALESAISDASVEVFNGDYTPFQVSERVNREAVILVAHRLIDLTYRFSKKELPNRINQALIELPGGVTWGKGH</sequence>